<dbReference type="Proteomes" id="UP000785679">
    <property type="component" value="Unassembled WGS sequence"/>
</dbReference>
<reference evidence="2" key="1">
    <citation type="submission" date="2019-06" db="EMBL/GenBank/DDBJ databases">
        <authorList>
            <person name="Zheng W."/>
        </authorList>
    </citation>
    <scope>NUCLEOTIDE SEQUENCE</scope>
    <source>
        <strain evidence="2">QDHG01</strain>
    </source>
</reference>
<sequence>MGEAAVSLRGLLASLFFIISFILSSTILTIDSFRQICPQKDLPFYCLKAKSASDSMEQSFLLSASAQLDLS</sequence>
<name>A0A8J8P3N5_HALGN</name>
<evidence type="ECO:0000256" key="1">
    <source>
        <dbReference type="SAM" id="Phobius"/>
    </source>
</evidence>
<proteinExistence type="predicted"/>
<organism evidence="2 3">
    <name type="scientific">Halteria grandinella</name>
    <dbReference type="NCBI Taxonomy" id="5974"/>
    <lineage>
        <taxon>Eukaryota</taxon>
        <taxon>Sar</taxon>
        <taxon>Alveolata</taxon>
        <taxon>Ciliophora</taxon>
        <taxon>Intramacronucleata</taxon>
        <taxon>Spirotrichea</taxon>
        <taxon>Stichotrichia</taxon>
        <taxon>Sporadotrichida</taxon>
        <taxon>Halteriidae</taxon>
        <taxon>Halteria</taxon>
    </lineage>
</organism>
<keyword evidence="3" id="KW-1185">Reference proteome</keyword>
<keyword evidence="1" id="KW-1133">Transmembrane helix</keyword>
<protein>
    <submittedName>
        <fullName evidence="2">Uncharacterized protein</fullName>
    </submittedName>
</protein>
<keyword evidence="1" id="KW-0812">Transmembrane</keyword>
<gene>
    <name evidence="2" type="ORF">FGO68_gene7021</name>
</gene>
<dbReference type="AlphaFoldDB" id="A0A8J8P3N5"/>
<comment type="caution">
    <text evidence="2">The sequence shown here is derived from an EMBL/GenBank/DDBJ whole genome shotgun (WGS) entry which is preliminary data.</text>
</comment>
<feature type="transmembrane region" description="Helical" evidence="1">
    <location>
        <begin position="6"/>
        <end position="30"/>
    </location>
</feature>
<accession>A0A8J8P3N5</accession>
<evidence type="ECO:0000313" key="2">
    <source>
        <dbReference type="EMBL" id="TNV85224.1"/>
    </source>
</evidence>
<dbReference type="EMBL" id="RRYP01002023">
    <property type="protein sequence ID" value="TNV85224.1"/>
    <property type="molecule type" value="Genomic_DNA"/>
</dbReference>
<keyword evidence="1" id="KW-0472">Membrane</keyword>
<evidence type="ECO:0000313" key="3">
    <source>
        <dbReference type="Proteomes" id="UP000785679"/>
    </source>
</evidence>